<dbReference type="RefSeq" id="WP_053342404.1">
    <property type="nucleotide sequence ID" value="NZ_LFPA01000189.1"/>
</dbReference>
<dbReference type="Gene3D" id="3.40.50.1820">
    <property type="entry name" value="alpha/beta hydrolase"/>
    <property type="match status" value="1"/>
</dbReference>
<comment type="caution">
    <text evidence="5">The sequence shown here is derived from an EMBL/GenBank/DDBJ whole genome shotgun (WGS) entry which is preliminary data.</text>
</comment>
<dbReference type="InterPro" id="IPR000073">
    <property type="entry name" value="AB_hydrolase_1"/>
</dbReference>
<evidence type="ECO:0000313" key="6">
    <source>
        <dbReference type="EMBL" id="NFN36504.1"/>
    </source>
</evidence>
<dbReference type="PRINTS" id="PR00793">
    <property type="entry name" value="PROAMNOPTASE"/>
</dbReference>
<dbReference type="GO" id="GO:0004177">
    <property type="term" value="F:aminopeptidase activity"/>
    <property type="evidence" value="ECO:0007669"/>
    <property type="project" value="UniProtKB-EC"/>
</dbReference>
<accession>A0A0M1M154</accession>
<sequence length="351" mass="40263">MNLRRKIKYKSLTIIKVIFFIIAIFLLLQCFKPTWTPKIKGENSISELRKVHINGTELEVMIRGYNKENPIAIFVHGGPCCSEIPYVRKYQDLLEKNFTIVHYDQRGSGKSYNIGTDYSNVCANTHVEDLIELTKYIEEYLGQEKSILIGHSYGTYIATMASNQQPELYQAYIGIGQVSDMVQSELYGLNKCIDAAKIAKDTDDLKYLESIENDIKQGGSITPRQYVRKYGFSAKNIDENADYLQGFLLGTEYNFIDTIGFCVATSKYQHELITETMNCPITDIVKNIDIPVYFVMGKYDCMTSPEAADKYLNSLSGKSTKQMVIFKDSAHYPQFEEKEKFYEFMCNTFLK</sequence>
<evidence type="ECO:0000259" key="4">
    <source>
        <dbReference type="Pfam" id="PF00561"/>
    </source>
</evidence>
<protein>
    <submittedName>
        <fullName evidence="5">Alpha/beta hydrolase</fullName>
    </submittedName>
</protein>
<dbReference type="SUPFAM" id="SSF53474">
    <property type="entry name" value="alpha/beta-Hydrolases"/>
    <property type="match status" value="1"/>
</dbReference>
<evidence type="ECO:0000313" key="8">
    <source>
        <dbReference type="Proteomes" id="UP000476820"/>
    </source>
</evidence>
<keyword evidence="3" id="KW-0812">Transmembrane</keyword>
<name>A0A0M1M154_CLOBO</name>
<dbReference type="EMBL" id="SWVK01000024">
    <property type="protein sequence ID" value="NFN36504.1"/>
    <property type="molecule type" value="Genomic_DNA"/>
</dbReference>
<dbReference type="InterPro" id="IPR002410">
    <property type="entry name" value="Peptidase_S33"/>
</dbReference>
<dbReference type="OrthoDB" id="53505at2"/>
<dbReference type="GO" id="GO:0006508">
    <property type="term" value="P:proteolysis"/>
    <property type="evidence" value="ECO:0007669"/>
    <property type="project" value="InterPro"/>
</dbReference>
<dbReference type="EMBL" id="SWOV01000009">
    <property type="protein sequence ID" value="NFF87282.1"/>
    <property type="molecule type" value="Genomic_DNA"/>
</dbReference>
<dbReference type="InterPro" id="IPR029058">
    <property type="entry name" value="AB_hydrolase_fold"/>
</dbReference>
<evidence type="ECO:0000256" key="3">
    <source>
        <dbReference type="SAM" id="Phobius"/>
    </source>
</evidence>
<organism evidence="5 8">
    <name type="scientific">Clostridium botulinum</name>
    <dbReference type="NCBI Taxonomy" id="1491"/>
    <lineage>
        <taxon>Bacteria</taxon>
        <taxon>Bacillati</taxon>
        <taxon>Bacillota</taxon>
        <taxon>Clostridia</taxon>
        <taxon>Eubacteriales</taxon>
        <taxon>Clostridiaceae</taxon>
        <taxon>Clostridium</taxon>
    </lineage>
</organism>
<evidence type="ECO:0000256" key="2">
    <source>
        <dbReference type="ARBA" id="ARBA00022801"/>
    </source>
</evidence>
<keyword evidence="3" id="KW-0472">Membrane</keyword>
<reference evidence="7 8" key="1">
    <citation type="submission" date="2019-04" db="EMBL/GenBank/DDBJ databases">
        <title>Genome sequencing of Clostridium botulinum Groups I-IV and Clostridium butyricum.</title>
        <authorList>
            <person name="Brunt J."/>
            <person name="Van Vliet A.H.M."/>
            <person name="Stringer S.C."/>
            <person name="Carter A.T."/>
            <person name="Peck M.W."/>
        </authorList>
    </citation>
    <scope>NUCLEOTIDE SEQUENCE [LARGE SCALE GENOMIC DNA]</scope>
    <source>
        <strain evidence="5 8">1605</strain>
        <strain evidence="6 7">CB-K-33E</strain>
    </source>
</reference>
<keyword evidence="2 5" id="KW-0378">Hydrolase</keyword>
<gene>
    <name evidence="5" type="ORF">FC774_05265</name>
    <name evidence="6" type="ORF">FDB51_15585</name>
</gene>
<feature type="transmembrane region" description="Helical" evidence="3">
    <location>
        <begin position="12"/>
        <end position="28"/>
    </location>
</feature>
<dbReference type="Pfam" id="PF00561">
    <property type="entry name" value="Abhydrolase_1"/>
    <property type="match status" value="1"/>
</dbReference>
<dbReference type="Proteomes" id="UP000473681">
    <property type="component" value="Unassembled WGS sequence"/>
</dbReference>
<evidence type="ECO:0000313" key="7">
    <source>
        <dbReference type="Proteomes" id="UP000473681"/>
    </source>
</evidence>
<dbReference type="InterPro" id="IPR050266">
    <property type="entry name" value="AB_hydrolase_sf"/>
</dbReference>
<comment type="similarity">
    <text evidence="1">Belongs to the peptidase S33 family.</text>
</comment>
<proteinExistence type="inferred from homology"/>
<evidence type="ECO:0000313" key="5">
    <source>
        <dbReference type="EMBL" id="NFF87282.1"/>
    </source>
</evidence>
<dbReference type="AlphaFoldDB" id="A0A0M1M154"/>
<keyword evidence="3" id="KW-1133">Transmembrane helix</keyword>
<evidence type="ECO:0000256" key="1">
    <source>
        <dbReference type="ARBA" id="ARBA00010088"/>
    </source>
</evidence>
<dbReference type="Proteomes" id="UP000476820">
    <property type="component" value="Unassembled WGS sequence"/>
</dbReference>
<dbReference type="PANTHER" id="PTHR43798">
    <property type="entry name" value="MONOACYLGLYCEROL LIPASE"/>
    <property type="match status" value="1"/>
</dbReference>
<feature type="domain" description="AB hydrolase-1" evidence="4">
    <location>
        <begin position="73"/>
        <end position="337"/>
    </location>
</feature>